<name>A0A6J7FPF4_9ZZZZ</name>
<protein>
    <submittedName>
        <fullName evidence="2">Unannotated protein</fullName>
    </submittedName>
</protein>
<proteinExistence type="predicted"/>
<gene>
    <name evidence="2" type="ORF">UFOPK3555_00579</name>
</gene>
<evidence type="ECO:0000313" key="2">
    <source>
        <dbReference type="EMBL" id="CAB4894650.1"/>
    </source>
</evidence>
<feature type="compositionally biased region" description="Low complexity" evidence="1">
    <location>
        <begin position="63"/>
        <end position="80"/>
    </location>
</feature>
<feature type="region of interest" description="Disordered" evidence="1">
    <location>
        <begin position="53"/>
        <end position="90"/>
    </location>
</feature>
<organism evidence="2">
    <name type="scientific">freshwater metagenome</name>
    <dbReference type="NCBI Taxonomy" id="449393"/>
    <lineage>
        <taxon>unclassified sequences</taxon>
        <taxon>metagenomes</taxon>
        <taxon>ecological metagenomes</taxon>
    </lineage>
</organism>
<accession>A0A6J7FPF4</accession>
<dbReference type="EMBL" id="CAFBME010000047">
    <property type="protein sequence ID" value="CAB4894650.1"/>
    <property type="molecule type" value="Genomic_DNA"/>
</dbReference>
<dbReference type="AlphaFoldDB" id="A0A6J7FPF4"/>
<sequence>MSTTSRSASIPISACEVLRLPSKENGRVTTPTVRAPKSIAIFATIGAPPVPVPPPSPAVTKTISAPRRSSSISSAESSAACRPISGAAPAPSPRVTFLPISNFTSASLMMSCCESVLIAMNSTPFRPASIIRLIALTPPPPTPTTLITAK</sequence>
<reference evidence="2" key="1">
    <citation type="submission" date="2020-05" db="EMBL/GenBank/DDBJ databases">
        <authorList>
            <person name="Chiriac C."/>
            <person name="Salcher M."/>
            <person name="Ghai R."/>
            <person name="Kavagutti S V."/>
        </authorList>
    </citation>
    <scope>NUCLEOTIDE SEQUENCE</scope>
</reference>
<evidence type="ECO:0000256" key="1">
    <source>
        <dbReference type="SAM" id="MobiDB-lite"/>
    </source>
</evidence>